<feature type="transmembrane region" description="Helical" evidence="2">
    <location>
        <begin position="296"/>
        <end position="313"/>
    </location>
</feature>
<feature type="domain" description="DUF6536" evidence="3">
    <location>
        <begin position="185"/>
        <end position="338"/>
    </location>
</feature>
<evidence type="ECO:0000256" key="1">
    <source>
        <dbReference type="SAM" id="MobiDB-lite"/>
    </source>
</evidence>
<dbReference type="InterPro" id="IPR046623">
    <property type="entry name" value="DUF6536"/>
</dbReference>
<keyword evidence="5" id="KW-1185">Reference proteome</keyword>
<keyword evidence="2" id="KW-1133">Transmembrane helix</keyword>
<gene>
    <name evidence="4" type="ORF">NKR23_g7817</name>
</gene>
<evidence type="ECO:0000259" key="3">
    <source>
        <dbReference type="Pfam" id="PF20163"/>
    </source>
</evidence>
<organism evidence="4 5">
    <name type="scientific">Pleurostoma richardsiae</name>
    <dbReference type="NCBI Taxonomy" id="41990"/>
    <lineage>
        <taxon>Eukaryota</taxon>
        <taxon>Fungi</taxon>
        <taxon>Dikarya</taxon>
        <taxon>Ascomycota</taxon>
        <taxon>Pezizomycotina</taxon>
        <taxon>Sordariomycetes</taxon>
        <taxon>Sordariomycetidae</taxon>
        <taxon>Calosphaeriales</taxon>
        <taxon>Pleurostomataceae</taxon>
        <taxon>Pleurostoma</taxon>
    </lineage>
</organism>
<evidence type="ECO:0000313" key="4">
    <source>
        <dbReference type="EMBL" id="KAJ9141648.1"/>
    </source>
</evidence>
<proteinExistence type="predicted"/>
<keyword evidence="2" id="KW-0472">Membrane</keyword>
<feature type="compositionally biased region" description="Basic and acidic residues" evidence="1">
    <location>
        <begin position="28"/>
        <end position="39"/>
    </location>
</feature>
<feature type="transmembrane region" description="Helical" evidence="2">
    <location>
        <begin position="671"/>
        <end position="693"/>
    </location>
</feature>
<dbReference type="AlphaFoldDB" id="A0AA38RM46"/>
<sequence length="812" mass="87839">MEIVIPPRDPNQSTYRYTWDEHGDVTDVHKVKPSPESHGEQQSSRLGRQTVHWPFQSIVTETELSSPTLDHFRRATWQGRKKLGRDSDSVVDGSIVPDYVVNFIRGETPETLARKKKNGGRIGERDVDIHHQHRPHQSRAAEFEGFYEDESGRSRATTSHDEEEHILSGSNEKRKRGWRRLAHGWRGGVMLNAALFLWILITGFVCLVLAVAKVRILEGKSTAFSGSCSAASNINFGLHALINVFAMVLIAGANYLFQVLSSPTRTEVSFAHHHKRWLDIGVPSTRNWLHISSGRVFLAIIILAVGIIPQVVARYNAVIFTSRAGADFNLIFVTESFLDGAPFSNATVNNEGGLSRLDILALQDLASRNQLVNLSTDACIDQFSAVYETEFRAALLITNLTSAGNSLVQTTASGTSISKFTTSSKSSSGNSTVQVQLNGAAVQFCLAQPVEPSARGCAVSLNGSLLGIAVLLNLFTALSTVAILLFFRGFEPLATLGDAVASFLRDPDPGTRDSCLMTRSDVRQGRWGYAEAKYWIPRDHYWIRTPSLLRWLLSCVPWLAAVGLAAASMIISTRADRDGRFTAFGKASPHAVNVFSPPLPAAAVAALVASLPQLLLGALYFATNSLLTTYYLSHESSLFATGQRRPLRVSADPEGSQTTSLYLTLPRPLSWLLFGLFAAMGFVLSQSVFLVAVDVSGPDARTLLGLGFSGVGLLVLLGLLVALAVLVLGLGCRRAPAAVTVDGRAMGNPLVLEGGSCSAVIAARCHSDPSEGDLWRRPVTWGVVREGLGMELGHCAFSAGAVGQLDASRSYA</sequence>
<feature type="transmembrane region" description="Helical" evidence="2">
    <location>
        <begin position="465"/>
        <end position="487"/>
    </location>
</feature>
<accession>A0AA38RM46</accession>
<feature type="transmembrane region" description="Helical" evidence="2">
    <location>
        <begin position="705"/>
        <end position="728"/>
    </location>
</feature>
<feature type="transmembrane region" description="Helical" evidence="2">
    <location>
        <begin position="236"/>
        <end position="257"/>
    </location>
</feature>
<dbReference type="EMBL" id="JANBVO010000025">
    <property type="protein sequence ID" value="KAJ9141648.1"/>
    <property type="molecule type" value="Genomic_DNA"/>
</dbReference>
<feature type="compositionally biased region" description="Basic and acidic residues" evidence="1">
    <location>
        <begin position="151"/>
        <end position="166"/>
    </location>
</feature>
<feature type="region of interest" description="Disordered" evidence="1">
    <location>
        <begin position="28"/>
        <end position="47"/>
    </location>
</feature>
<name>A0AA38RM46_9PEZI</name>
<evidence type="ECO:0000256" key="2">
    <source>
        <dbReference type="SAM" id="Phobius"/>
    </source>
</evidence>
<reference evidence="4" key="1">
    <citation type="submission" date="2022-07" db="EMBL/GenBank/DDBJ databases">
        <title>Fungi with potential for degradation of polypropylene.</title>
        <authorList>
            <person name="Gostincar C."/>
        </authorList>
    </citation>
    <scope>NUCLEOTIDE SEQUENCE</scope>
    <source>
        <strain evidence="4">EXF-13308</strain>
    </source>
</reference>
<feature type="region of interest" description="Disordered" evidence="1">
    <location>
        <begin position="151"/>
        <end position="170"/>
    </location>
</feature>
<keyword evidence="2" id="KW-0812">Transmembrane</keyword>
<dbReference type="PANTHER" id="PTHR35395:SF1">
    <property type="entry name" value="DUF6536 DOMAIN-CONTAINING PROTEIN"/>
    <property type="match status" value="1"/>
</dbReference>
<feature type="transmembrane region" description="Helical" evidence="2">
    <location>
        <begin position="189"/>
        <end position="216"/>
    </location>
</feature>
<protein>
    <recommendedName>
        <fullName evidence="3">DUF6536 domain-containing protein</fullName>
    </recommendedName>
</protein>
<feature type="transmembrane region" description="Helical" evidence="2">
    <location>
        <begin position="548"/>
        <end position="571"/>
    </location>
</feature>
<evidence type="ECO:0000313" key="5">
    <source>
        <dbReference type="Proteomes" id="UP001174694"/>
    </source>
</evidence>
<dbReference type="PANTHER" id="PTHR35395">
    <property type="entry name" value="DUF6536 DOMAIN-CONTAINING PROTEIN"/>
    <property type="match status" value="1"/>
</dbReference>
<dbReference type="Pfam" id="PF20163">
    <property type="entry name" value="DUF6536"/>
    <property type="match status" value="1"/>
</dbReference>
<dbReference type="Proteomes" id="UP001174694">
    <property type="component" value="Unassembled WGS sequence"/>
</dbReference>
<comment type="caution">
    <text evidence="4">The sequence shown here is derived from an EMBL/GenBank/DDBJ whole genome shotgun (WGS) entry which is preliminary data.</text>
</comment>